<organism evidence="1 2">
    <name type="scientific">Elysia marginata</name>
    <dbReference type="NCBI Taxonomy" id="1093978"/>
    <lineage>
        <taxon>Eukaryota</taxon>
        <taxon>Metazoa</taxon>
        <taxon>Spiralia</taxon>
        <taxon>Lophotrochozoa</taxon>
        <taxon>Mollusca</taxon>
        <taxon>Gastropoda</taxon>
        <taxon>Heterobranchia</taxon>
        <taxon>Euthyneura</taxon>
        <taxon>Panpulmonata</taxon>
        <taxon>Sacoglossa</taxon>
        <taxon>Placobranchoidea</taxon>
        <taxon>Plakobranchidae</taxon>
        <taxon>Elysia</taxon>
    </lineage>
</organism>
<reference evidence="1 2" key="1">
    <citation type="journal article" date="2021" name="Elife">
        <title>Chloroplast acquisition without the gene transfer in kleptoplastic sea slugs, Plakobranchus ocellatus.</title>
        <authorList>
            <person name="Maeda T."/>
            <person name="Takahashi S."/>
            <person name="Yoshida T."/>
            <person name="Shimamura S."/>
            <person name="Takaki Y."/>
            <person name="Nagai Y."/>
            <person name="Toyoda A."/>
            <person name="Suzuki Y."/>
            <person name="Arimoto A."/>
            <person name="Ishii H."/>
            <person name="Satoh N."/>
            <person name="Nishiyama T."/>
            <person name="Hasebe M."/>
            <person name="Maruyama T."/>
            <person name="Minagawa J."/>
            <person name="Obokata J."/>
            <person name="Shigenobu S."/>
        </authorList>
    </citation>
    <scope>NUCLEOTIDE SEQUENCE [LARGE SCALE GENOMIC DNA]</scope>
</reference>
<accession>A0AAV4FR84</accession>
<comment type="caution">
    <text evidence="1">The sequence shown here is derived from an EMBL/GenBank/DDBJ whole genome shotgun (WGS) entry which is preliminary data.</text>
</comment>
<keyword evidence="2" id="KW-1185">Reference proteome</keyword>
<name>A0AAV4FR84_9GAST</name>
<gene>
    <name evidence="1" type="ORF">ElyMa_005782500</name>
</gene>
<feature type="non-terminal residue" evidence="1">
    <location>
        <position position="1"/>
    </location>
</feature>
<dbReference type="AlphaFoldDB" id="A0AAV4FR84"/>
<dbReference type="Proteomes" id="UP000762676">
    <property type="component" value="Unassembled WGS sequence"/>
</dbReference>
<proteinExistence type="predicted"/>
<protein>
    <submittedName>
        <fullName evidence="1">Uncharacterized protein</fullName>
    </submittedName>
</protein>
<evidence type="ECO:0000313" key="2">
    <source>
        <dbReference type="Proteomes" id="UP000762676"/>
    </source>
</evidence>
<evidence type="ECO:0000313" key="1">
    <source>
        <dbReference type="EMBL" id="GFR75719.1"/>
    </source>
</evidence>
<dbReference type="EMBL" id="BMAT01011607">
    <property type="protein sequence ID" value="GFR75719.1"/>
    <property type="molecule type" value="Genomic_DNA"/>
</dbReference>
<sequence length="171" mass="18800">GFYASENRPDGPVIYLVESIPEEPYSGYVIDQSRRYKTFDGDNQETYKMVHCASEIKDPACASCTKVADDGNNSIRDVVVNRTQPLYTDDAACPLMMDRVSLMTETDSFVTASDADSAISDTVTWMGYTGAVMTDTGSYVMDASLSVVDAEVEIEQTGCCASICRLFRKKE</sequence>